<dbReference type="Proteomes" id="UP000187429">
    <property type="component" value="Unassembled WGS sequence"/>
</dbReference>
<gene>
    <name evidence="1" type="ORF">AYI69_g8598</name>
</gene>
<feature type="non-terminal residue" evidence="1">
    <location>
        <position position="67"/>
    </location>
</feature>
<name>A0A1R1XIJ4_9FUNG</name>
<organism evidence="1 2">
    <name type="scientific">Smittium culicis</name>
    <dbReference type="NCBI Taxonomy" id="133412"/>
    <lineage>
        <taxon>Eukaryota</taxon>
        <taxon>Fungi</taxon>
        <taxon>Fungi incertae sedis</taxon>
        <taxon>Zoopagomycota</taxon>
        <taxon>Kickxellomycotina</taxon>
        <taxon>Harpellomycetes</taxon>
        <taxon>Harpellales</taxon>
        <taxon>Legeriomycetaceae</taxon>
        <taxon>Smittium</taxon>
    </lineage>
</organism>
<comment type="caution">
    <text evidence="1">The sequence shown here is derived from an EMBL/GenBank/DDBJ whole genome shotgun (WGS) entry which is preliminary data.</text>
</comment>
<proteinExistence type="predicted"/>
<dbReference type="AlphaFoldDB" id="A0A1R1XIJ4"/>
<protein>
    <submittedName>
        <fullName evidence="1">Uncharacterized protein</fullName>
    </submittedName>
</protein>
<reference evidence="2" key="1">
    <citation type="submission" date="2017-01" db="EMBL/GenBank/DDBJ databases">
        <authorList>
            <person name="Wang Y."/>
            <person name="White M."/>
            <person name="Kvist S."/>
            <person name="Moncalvo J.-M."/>
        </authorList>
    </citation>
    <scope>NUCLEOTIDE SEQUENCE [LARGE SCALE GENOMIC DNA]</scope>
    <source>
        <strain evidence="2">ID-206-W2</strain>
    </source>
</reference>
<keyword evidence="2" id="KW-1185">Reference proteome</keyword>
<sequence length="67" mass="7591">MSLSRKDINKALELGIFTGEVAEDSERWLVEEEEMLNTLGQKVKEVVEIKPENFNSKVALPEPTKDS</sequence>
<evidence type="ECO:0000313" key="2">
    <source>
        <dbReference type="Proteomes" id="UP000187429"/>
    </source>
</evidence>
<evidence type="ECO:0000313" key="1">
    <source>
        <dbReference type="EMBL" id="OMJ14459.1"/>
    </source>
</evidence>
<accession>A0A1R1XIJ4</accession>
<dbReference type="EMBL" id="LSSM01004643">
    <property type="protein sequence ID" value="OMJ14459.1"/>
    <property type="molecule type" value="Genomic_DNA"/>
</dbReference>